<feature type="transmembrane region" description="Helical" evidence="1">
    <location>
        <begin position="44"/>
        <end position="68"/>
    </location>
</feature>
<feature type="transmembrane region" description="Helical" evidence="1">
    <location>
        <begin position="75"/>
        <end position="92"/>
    </location>
</feature>
<evidence type="ECO:0000313" key="2">
    <source>
        <dbReference type="EMBL" id="NEZ56224.1"/>
    </source>
</evidence>
<name>A0A6M0RJ38_9CYAN</name>
<feature type="transmembrane region" description="Helical" evidence="1">
    <location>
        <begin position="104"/>
        <end position="122"/>
    </location>
</feature>
<comment type="caution">
    <text evidence="2">The sequence shown here is derived from an EMBL/GenBank/DDBJ whole genome shotgun (WGS) entry which is preliminary data.</text>
</comment>
<gene>
    <name evidence="2" type="ORF">DXZ20_11185</name>
</gene>
<keyword evidence="1" id="KW-0472">Membrane</keyword>
<feature type="transmembrane region" description="Helical" evidence="1">
    <location>
        <begin position="12"/>
        <end position="32"/>
    </location>
</feature>
<dbReference type="AlphaFoldDB" id="A0A6M0RJ38"/>
<keyword evidence="1" id="KW-1133">Transmembrane helix</keyword>
<proteinExistence type="predicted"/>
<evidence type="ECO:0000256" key="1">
    <source>
        <dbReference type="SAM" id="Phobius"/>
    </source>
</evidence>
<organism evidence="2 3">
    <name type="scientific">Adonisia turfae CCMR0081</name>
    <dbReference type="NCBI Taxonomy" id="2292702"/>
    <lineage>
        <taxon>Bacteria</taxon>
        <taxon>Bacillati</taxon>
        <taxon>Cyanobacteriota</taxon>
        <taxon>Adonisia</taxon>
        <taxon>Adonisia turfae</taxon>
    </lineage>
</organism>
<sequence>MKTDKPLEISLFLIRISVAAFFLVWAIGKIIAPGITQAVAESYYSSPVTGSVSAVIGILQLAIVLTFLAGLLKTWTYGLLLGMHAVSVLVSLKNLVDPYTAPNYLFWAAIPTLAALIALFLLRERDQLFVLGRRHLSQEDTASRQIL</sequence>
<accession>A0A6M0RJ38</accession>
<keyword evidence="1" id="KW-0812">Transmembrane</keyword>
<keyword evidence="3" id="KW-1185">Reference proteome</keyword>
<reference evidence="2 3" key="1">
    <citation type="journal article" date="2020" name="Microb. Ecol.">
        <title>Ecogenomics of the Marine Benthic Filamentous Cyanobacterium Adonisia.</title>
        <authorList>
            <person name="Walter J.M."/>
            <person name="Coutinho F.H."/>
            <person name="Leomil L."/>
            <person name="Hargreaves P.I."/>
            <person name="Campeao M.E."/>
            <person name="Vieira V.V."/>
            <person name="Silva B.S."/>
            <person name="Fistarol G.O."/>
            <person name="Salomon P.S."/>
            <person name="Sawabe T."/>
            <person name="Mino S."/>
            <person name="Hosokawa M."/>
            <person name="Miyashita H."/>
            <person name="Maruyama F."/>
            <person name="van Verk M.C."/>
            <person name="Dutilh B.E."/>
            <person name="Thompson C.C."/>
            <person name="Thompson F.L."/>
        </authorList>
    </citation>
    <scope>NUCLEOTIDE SEQUENCE [LARGE SCALE GENOMIC DNA]</scope>
    <source>
        <strain evidence="2 3">CCMR0081</strain>
    </source>
</reference>
<dbReference type="Proteomes" id="UP000481033">
    <property type="component" value="Unassembled WGS sequence"/>
</dbReference>
<dbReference type="EMBL" id="QXHD01000004">
    <property type="protein sequence ID" value="NEZ56224.1"/>
    <property type="molecule type" value="Genomic_DNA"/>
</dbReference>
<protein>
    <submittedName>
        <fullName evidence="2">DoxX protein</fullName>
    </submittedName>
</protein>
<dbReference type="RefSeq" id="WP_163668127.1">
    <property type="nucleotide sequence ID" value="NZ_QXHD01000004.1"/>
</dbReference>
<evidence type="ECO:0000313" key="3">
    <source>
        <dbReference type="Proteomes" id="UP000481033"/>
    </source>
</evidence>